<sequence>MKLNIVSTPDRLEVQGQNVSREYAEGAMLAGLLAMAGKNDNKVTEIVRQYRDAGLSTSAFPVETRRAFTIFAREEQQETKRAAEAAWFAERAKEQVPPTPLEAARKRAVRETQNERIRRMGAETRAARGGGAWSSFPDFD</sequence>
<feature type="compositionally biased region" description="Basic and acidic residues" evidence="1">
    <location>
        <begin position="103"/>
        <end position="126"/>
    </location>
</feature>
<organism evidence="2 3">
    <name type="scientific">Pseudomonas fluorescens</name>
    <dbReference type="NCBI Taxonomy" id="294"/>
    <lineage>
        <taxon>Bacteria</taxon>
        <taxon>Pseudomonadati</taxon>
        <taxon>Pseudomonadota</taxon>
        <taxon>Gammaproteobacteria</taxon>
        <taxon>Pseudomonadales</taxon>
        <taxon>Pseudomonadaceae</taxon>
        <taxon>Pseudomonas</taxon>
    </lineage>
</organism>
<name>A0A3S4PC10_PSEFL</name>
<dbReference type="Proteomes" id="UP000281909">
    <property type="component" value="Chromosome"/>
</dbReference>
<feature type="region of interest" description="Disordered" evidence="1">
    <location>
        <begin position="92"/>
        <end position="140"/>
    </location>
</feature>
<gene>
    <name evidence="2" type="ORF">NCTC9428_00697</name>
</gene>
<protein>
    <submittedName>
        <fullName evidence="2">Uncharacterized protein</fullName>
    </submittedName>
</protein>
<dbReference type="AlphaFoldDB" id="A0A3S4PC10"/>
<dbReference type="RefSeq" id="WP_126359865.1">
    <property type="nucleotide sequence ID" value="NZ_LR134318.1"/>
</dbReference>
<evidence type="ECO:0000256" key="1">
    <source>
        <dbReference type="SAM" id="MobiDB-lite"/>
    </source>
</evidence>
<evidence type="ECO:0000313" key="2">
    <source>
        <dbReference type="EMBL" id="VEF08178.1"/>
    </source>
</evidence>
<reference evidence="2 3" key="1">
    <citation type="submission" date="2018-12" db="EMBL/GenBank/DDBJ databases">
        <authorList>
            <consortium name="Pathogen Informatics"/>
        </authorList>
    </citation>
    <scope>NUCLEOTIDE SEQUENCE [LARGE SCALE GENOMIC DNA]</scope>
    <source>
        <strain evidence="2 3">NCTC9428</strain>
    </source>
</reference>
<dbReference type="OrthoDB" id="6999195at2"/>
<proteinExistence type="predicted"/>
<accession>A0A3S4PC10</accession>
<dbReference type="EMBL" id="LR134318">
    <property type="protein sequence ID" value="VEF08178.1"/>
    <property type="molecule type" value="Genomic_DNA"/>
</dbReference>
<evidence type="ECO:0000313" key="3">
    <source>
        <dbReference type="Proteomes" id="UP000281909"/>
    </source>
</evidence>